<dbReference type="SUPFAM" id="SSF55785">
    <property type="entry name" value="PYP-like sensor domain (PAS domain)"/>
    <property type="match status" value="2"/>
</dbReference>
<dbReference type="FunFam" id="3.30.70.270:FF:000001">
    <property type="entry name" value="Diguanylate cyclase domain protein"/>
    <property type="match status" value="1"/>
</dbReference>
<feature type="domain" description="PAS" evidence="1">
    <location>
        <begin position="335"/>
        <end position="387"/>
    </location>
</feature>
<feature type="domain" description="PAC" evidence="2">
    <location>
        <begin position="257"/>
        <end position="310"/>
    </location>
</feature>
<dbReference type="Proteomes" id="UP000197596">
    <property type="component" value="Unassembled WGS sequence"/>
</dbReference>
<feature type="domain" description="PAS" evidence="1">
    <location>
        <begin position="181"/>
        <end position="253"/>
    </location>
</feature>
<sequence>MTFERPASQAETAFHQKALAFNNVTLSYIARGAPLDHLLDRIAGGFSEAYPARSLAIFLFDAQQRRMRVGSARCMAPPHVQQVEALEVAEPDTPQFWALFQQTAAAHGAEVIEMLPLRSFAGDVAGILVVCGAAGALAETAYEDAAYRQTVGAAVSMAMLSIERSLAPSHVRPPIEAASPSDERMALAIEGSGTGIWDRNAVTGEIYYSRGWKAILGYEDWELSNHIEDAYKRVHPDDLPYVQETIRKHFEAKSDTYMVEHRILCRDGSYKWICSRGKVVARDDQGNALRMIGTTTDITEVKLLTGKLRKSSQLLADLTSEIPGMAFQYRVPPGADGYFTYVSEGSRETYGLAPEQLLEEAAAIESIMHPDDLPLYKASLEAIAGGAAHWRLEYRVMPPGLGMRWLRGHARPRRLDDGSVLWHGFISDVSESKAIELELQEFALTDFLTQLPNRRYFMRRLEEEHGRLQRSPEGRAAILMCDLDHFKVVNDTYGHAVGDLVLKNFAAVLKAQLRKSDTVGRYGGEEFAVILADADAVVASGFAERLQRGFAAQPLQLEGKAVAVTLSIGIAIMHAGSACQETVLRESDDALYRAKANGRNRFEIAPAAV</sequence>
<dbReference type="InterPro" id="IPR035965">
    <property type="entry name" value="PAS-like_dom_sf"/>
</dbReference>
<dbReference type="SUPFAM" id="SSF55073">
    <property type="entry name" value="Nucleotide cyclase"/>
    <property type="match status" value="1"/>
</dbReference>
<dbReference type="PROSITE" id="PS50887">
    <property type="entry name" value="GGDEF"/>
    <property type="match status" value="1"/>
</dbReference>
<dbReference type="SMART" id="SM00091">
    <property type="entry name" value="PAS"/>
    <property type="match status" value="2"/>
</dbReference>
<evidence type="ECO:0000259" key="3">
    <source>
        <dbReference type="PROSITE" id="PS50887"/>
    </source>
</evidence>
<dbReference type="PANTHER" id="PTHR46663">
    <property type="entry name" value="DIGUANYLATE CYCLASE DGCT-RELATED"/>
    <property type="match status" value="1"/>
</dbReference>
<protein>
    <submittedName>
        <fullName evidence="4">Diguanylate cyclase</fullName>
    </submittedName>
</protein>
<evidence type="ECO:0000313" key="5">
    <source>
        <dbReference type="Proteomes" id="UP000197596"/>
    </source>
</evidence>
<dbReference type="AlphaFoldDB" id="A0A2D0B4P4"/>
<dbReference type="GO" id="GO:0003824">
    <property type="term" value="F:catalytic activity"/>
    <property type="evidence" value="ECO:0007669"/>
    <property type="project" value="UniProtKB-ARBA"/>
</dbReference>
<evidence type="ECO:0000259" key="1">
    <source>
        <dbReference type="PROSITE" id="PS50112"/>
    </source>
</evidence>
<dbReference type="InterPro" id="IPR043128">
    <property type="entry name" value="Rev_trsase/Diguanyl_cyclase"/>
</dbReference>
<dbReference type="InterPro" id="IPR029787">
    <property type="entry name" value="Nucleotide_cyclase"/>
</dbReference>
<dbReference type="Pfam" id="PF00990">
    <property type="entry name" value="GGDEF"/>
    <property type="match status" value="1"/>
</dbReference>
<dbReference type="SMART" id="SM00086">
    <property type="entry name" value="PAC"/>
    <property type="match status" value="2"/>
</dbReference>
<proteinExistence type="predicted"/>
<dbReference type="InterPro" id="IPR052163">
    <property type="entry name" value="DGC-Regulatory_Protein"/>
</dbReference>
<accession>A0A2D0B4P4</accession>
<dbReference type="PANTHER" id="PTHR46663:SF4">
    <property type="entry name" value="DIGUANYLATE CYCLASE DGCT-RELATED"/>
    <property type="match status" value="1"/>
</dbReference>
<dbReference type="InterPro" id="IPR000700">
    <property type="entry name" value="PAS-assoc_C"/>
</dbReference>
<evidence type="ECO:0000313" key="4">
    <source>
        <dbReference type="EMBL" id="OWY29640.1"/>
    </source>
</evidence>
<dbReference type="InterPro" id="IPR001610">
    <property type="entry name" value="PAC"/>
</dbReference>
<dbReference type="Pfam" id="PF08447">
    <property type="entry name" value="PAS_3"/>
    <property type="match status" value="2"/>
</dbReference>
<dbReference type="NCBIfam" id="TIGR00229">
    <property type="entry name" value="sensory_box"/>
    <property type="match status" value="1"/>
</dbReference>
<dbReference type="CDD" id="cd00130">
    <property type="entry name" value="PAS"/>
    <property type="match status" value="2"/>
</dbReference>
<organism evidence="4 5">
    <name type="scientific">Herbaspirillum robiniae</name>
    <dbReference type="NCBI Taxonomy" id="2014887"/>
    <lineage>
        <taxon>Bacteria</taxon>
        <taxon>Pseudomonadati</taxon>
        <taxon>Pseudomonadota</taxon>
        <taxon>Betaproteobacteria</taxon>
        <taxon>Burkholderiales</taxon>
        <taxon>Oxalobacteraceae</taxon>
        <taxon>Herbaspirillum</taxon>
    </lineage>
</organism>
<dbReference type="PROSITE" id="PS50112">
    <property type="entry name" value="PAS"/>
    <property type="match status" value="2"/>
</dbReference>
<dbReference type="PROSITE" id="PS50113">
    <property type="entry name" value="PAC"/>
    <property type="match status" value="2"/>
</dbReference>
<dbReference type="SMART" id="SM00267">
    <property type="entry name" value="GGDEF"/>
    <property type="match status" value="1"/>
</dbReference>
<feature type="domain" description="PAC" evidence="2">
    <location>
        <begin position="390"/>
        <end position="441"/>
    </location>
</feature>
<name>A0A2D0B4P4_9BURK</name>
<reference evidence="4 5" key="1">
    <citation type="submission" date="2017-06" db="EMBL/GenBank/DDBJ databases">
        <title>Herbaspirillum phytohormonus sp. nov., isolated from the root nodule of Robinia pseudoacacia in lead-zinc mine.</title>
        <authorList>
            <person name="Fan M."/>
            <person name="Lin Y."/>
        </authorList>
    </citation>
    <scope>NUCLEOTIDE SEQUENCE [LARGE SCALE GENOMIC DNA]</scope>
    <source>
        <strain evidence="4 5">HZ10</strain>
    </source>
</reference>
<dbReference type="NCBIfam" id="TIGR00254">
    <property type="entry name" value="GGDEF"/>
    <property type="match status" value="1"/>
</dbReference>
<dbReference type="Gene3D" id="3.30.70.270">
    <property type="match status" value="1"/>
</dbReference>
<dbReference type="InterPro" id="IPR000014">
    <property type="entry name" value="PAS"/>
</dbReference>
<dbReference type="CDD" id="cd01949">
    <property type="entry name" value="GGDEF"/>
    <property type="match status" value="1"/>
</dbReference>
<dbReference type="InterPro" id="IPR013655">
    <property type="entry name" value="PAS_fold_3"/>
</dbReference>
<feature type="domain" description="GGDEF" evidence="3">
    <location>
        <begin position="474"/>
        <end position="607"/>
    </location>
</feature>
<dbReference type="Gene3D" id="3.30.450.20">
    <property type="entry name" value="PAS domain"/>
    <property type="match status" value="2"/>
</dbReference>
<gene>
    <name evidence="4" type="ORF">CEJ42_07175</name>
</gene>
<evidence type="ECO:0000259" key="2">
    <source>
        <dbReference type="PROSITE" id="PS50113"/>
    </source>
</evidence>
<dbReference type="EMBL" id="NJGU01000004">
    <property type="protein sequence ID" value="OWY29640.1"/>
    <property type="molecule type" value="Genomic_DNA"/>
</dbReference>
<dbReference type="InterPro" id="IPR000160">
    <property type="entry name" value="GGDEF_dom"/>
</dbReference>
<comment type="caution">
    <text evidence="4">The sequence shown here is derived from an EMBL/GenBank/DDBJ whole genome shotgun (WGS) entry which is preliminary data.</text>
</comment>